<organism evidence="1">
    <name type="scientific">Candidatus Kentrum sp. DK</name>
    <dbReference type="NCBI Taxonomy" id="2126562"/>
    <lineage>
        <taxon>Bacteria</taxon>
        <taxon>Pseudomonadati</taxon>
        <taxon>Pseudomonadota</taxon>
        <taxon>Gammaproteobacteria</taxon>
        <taxon>Candidatus Kentrum</taxon>
    </lineage>
</organism>
<protein>
    <submittedName>
        <fullName evidence="1">Capsular polysaccharide synthesis protein</fullName>
    </submittedName>
</protein>
<accession>A0A450RVX0</accession>
<dbReference type="EMBL" id="CAADEY010000004">
    <property type="protein sequence ID" value="VFJ43165.1"/>
    <property type="molecule type" value="Genomic_DNA"/>
</dbReference>
<evidence type="ECO:0000313" key="1">
    <source>
        <dbReference type="EMBL" id="VFJ43165.1"/>
    </source>
</evidence>
<sequence>MKAELSDSLKEEVLRDFLLSGTITIQNSNIGAKKEYSALYREFLDRIRFQKEYTDSAYTSRYVNHFYTSDEMDAFRRKWVVF</sequence>
<dbReference type="AlphaFoldDB" id="A0A450RVX0"/>
<name>A0A450RVX0_9GAMM</name>
<gene>
    <name evidence="1" type="ORF">BECKDK2373C_GA0170839_100442</name>
</gene>
<reference evidence="1" key="1">
    <citation type="submission" date="2019-02" db="EMBL/GenBank/DDBJ databases">
        <authorList>
            <person name="Gruber-Vodicka R. H."/>
            <person name="Seah K. B. B."/>
        </authorList>
    </citation>
    <scope>NUCLEOTIDE SEQUENCE</scope>
    <source>
        <strain evidence="1">BECK_DK161</strain>
    </source>
</reference>
<proteinExistence type="predicted"/>